<dbReference type="PROSITE" id="PS50176">
    <property type="entry name" value="ARM_REPEAT"/>
    <property type="match status" value="3"/>
</dbReference>
<protein>
    <recommendedName>
        <fullName evidence="5">Armadillo segment polarity protein</fullName>
    </recommendedName>
</protein>
<dbReference type="GO" id="GO:0016922">
    <property type="term" value="F:nuclear receptor binding"/>
    <property type="evidence" value="ECO:0000318"/>
    <property type="project" value="GO_Central"/>
</dbReference>
<feature type="non-terminal residue" evidence="3">
    <location>
        <position position="1"/>
    </location>
</feature>
<dbReference type="GO" id="GO:0019903">
    <property type="term" value="F:protein phosphatase binding"/>
    <property type="evidence" value="ECO:0000318"/>
    <property type="project" value="GO_Central"/>
</dbReference>
<organism evidence="3 4">
    <name type="scientific">Trichoplax adhaerens</name>
    <name type="common">Trichoplax reptans</name>
    <dbReference type="NCBI Taxonomy" id="10228"/>
    <lineage>
        <taxon>Eukaryota</taxon>
        <taxon>Metazoa</taxon>
        <taxon>Placozoa</taxon>
        <taxon>Uniplacotomia</taxon>
        <taxon>Trichoplacea</taxon>
        <taxon>Trichoplacidae</taxon>
        <taxon>Trichoplax</taxon>
    </lineage>
</organism>
<dbReference type="GO" id="GO:0045944">
    <property type="term" value="P:positive regulation of transcription by RNA polymerase II"/>
    <property type="evidence" value="ECO:0000318"/>
    <property type="project" value="GO_Central"/>
</dbReference>
<dbReference type="InterPro" id="IPR013284">
    <property type="entry name" value="Beta-catenin"/>
</dbReference>
<feature type="repeat" description="ARM" evidence="1">
    <location>
        <begin position="361"/>
        <end position="391"/>
    </location>
</feature>
<name>B3RR98_TRIAD</name>
<dbReference type="InterPro" id="IPR011989">
    <property type="entry name" value="ARM-like"/>
</dbReference>
<dbReference type="STRING" id="10228.B3RR98"/>
<evidence type="ECO:0000256" key="2">
    <source>
        <dbReference type="SAM" id="MobiDB-lite"/>
    </source>
</evidence>
<dbReference type="CDD" id="cd21719">
    <property type="entry name" value="CTNNAbd_CTNNB1-like"/>
    <property type="match status" value="1"/>
</dbReference>
<feature type="repeat" description="ARM" evidence="1">
    <location>
        <begin position="107"/>
        <end position="151"/>
    </location>
</feature>
<dbReference type="Gene3D" id="1.25.10.10">
    <property type="entry name" value="Leucine-rich Repeat Variant"/>
    <property type="match status" value="1"/>
</dbReference>
<dbReference type="KEGG" id="tad:TRIADDRAFT_22780"/>
<gene>
    <name evidence="3" type="ORF">TRIADDRAFT_22780</name>
</gene>
<dbReference type="eggNOG" id="KOG4203">
    <property type="taxonomic scope" value="Eukaryota"/>
</dbReference>
<feature type="compositionally biased region" description="Polar residues" evidence="2">
    <location>
        <begin position="18"/>
        <end position="35"/>
    </location>
</feature>
<dbReference type="GO" id="GO:0098609">
    <property type="term" value="P:cell-cell adhesion"/>
    <property type="evidence" value="ECO:0000318"/>
    <property type="project" value="GO_Central"/>
</dbReference>
<keyword evidence="4" id="KW-1185">Reference proteome</keyword>
<sequence length="614" mass="68532">RTQRLRNQLMPDTDQASHDNTIQNNGEFSPTRPSTVQRLNEPSAALRQVIHDLMNYQDDNDLATRSIPEAINLLSHEDPMTVVQIAKFINHLSKKEASLHAIISSTQLLASLIHATRRFFENIDLVKLTASTLHNLSLQQSGLHAIVKASSVTILLEMVRYLSQPVMFYAITTLHNLLLNYAESRMDIFLSRGLEVMIQLLPFNNVKFQAIVADCMYILAHSHPDCKSVIYNSEGHIILIDIISNCDYEKLLWTAIRVLKLLSITASTKVNLIKAGAMQALARHLNSDSNRIVIHTLWTMRNLSDAATKVVMNLENINNALGSLVHLLNSNEPSIIMCIGGIISNLTCNNSQNKTYLCKIGGVQALLDVLSAYSDREDIIEPAICALRHLTNKHPYSEIAQNSVRDHKGIPIVINILKNCNSFAVRKAIVGLIRNIALCQYNIPILYEFHGINKLTDILLETCQVMNQRLSKHSTTEIDGIRLEDIIESTVGALHVVSRHPQYRALLTDSKCIRIFTQLLRSNSNSIVCVATGVLSELAQDKEGARAMHYLGTPQILQNLASHRDEAIATFATSALYRMSEDRGSINRRQGPSIDLNGSFTGSLSRSEVKFILL</sequence>
<dbReference type="OMA" id="YPKLVYT"/>
<dbReference type="HOGENOM" id="CLU_008757_1_1_1"/>
<dbReference type="GO" id="GO:0005634">
    <property type="term" value="C:nucleus"/>
    <property type="evidence" value="ECO:0000318"/>
    <property type="project" value="GO_Central"/>
</dbReference>
<dbReference type="GO" id="GO:0016342">
    <property type="term" value="C:catenin complex"/>
    <property type="evidence" value="ECO:0000318"/>
    <property type="project" value="GO_Central"/>
</dbReference>
<dbReference type="EMBL" id="DS985243">
    <property type="protein sequence ID" value="EDV26307.1"/>
    <property type="molecule type" value="Genomic_DNA"/>
</dbReference>
<dbReference type="FunCoup" id="B3RR98">
    <property type="interactions" value="1725"/>
</dbReference>
<dbReference type="Pfam" id="PF00514">
    <property type="entry name" value="Arm"/>
    <property type="match status" value="3"/>
</dbReference>
<dbReference type="InterPro" id="IPR016024">
    <property type="entry name" value="ARM-type_fold"/>
</dbReference>
<dbReference type="Proteomes" id="UP000009022">
    <property type="component" value="Unassembled WGS sequence"/>
</dbReference>
<dbReference type="PANTHER" id="PTHR45976">
    <property type="entry name" value="ARMADILLO SEGMENT POLARITY PROTEIN"/>
    <property type="match status" value="1"/>
</dbReference>
<evidence type="ECO:0000313" key="3">
    <source>
        <dbReference type="EMBL" id="EDV26307.1"/>
    </source>
</evidence>
<reference evidence="3 4" key="1">
    <citation type="journal article" date="2008" name="Nature">
        <title>The Trichoplax genome and the nature of placozoans.</title>
        <authorList>
            <person name="Srivastava M."/>
            <person name="Begovic E."/>
            <person name="Chapman J."/>
            <person name="Putnam N.H."/>
            <person name="Hellsten U."/>
            <person name="Kawashima T."/>
            <person name="Kuo A."/>
            <person name="Mitros T."/>
            <person name="Salamov A."/>
            <person name="Carpenter M.L."/>
            <person name="Signorovitch A.Y."/>
            <person name="Moreno M.A."/>
            <person name="Kamm K."/>
            <person name="Grimwood J."/>
            <person name="Schmutz J."/>
            <person name="Shapiro H."/>
            <person name="Grigoriev I.V."/>
            <person name="Buss L.W."/>
            <person name="Schierwater B."/>
            <person name="Dellaporta S.L."/>
            <person name="Rokhsar D.S."/>
        </authorList>
    </citation>
    <scope>NUCLEOTIDE SEQUENCE [LARGE SCALE GENOMIC DNA]</scope>
    <source>
        <strain evidence="3 4">Grell-BS-1999</strain>
    </source>
</reference>
<dbReference type="GO" id="GO:0005737">
    <property type="term" value="C:cytoplasm"/>
    <property type="evidence" value="ECO:0000318"/>
    <property type="project" value="GO_Central"/>
</dbReference>
<dbReference type="GO" id="GO:0003713">
    <property type="term" value="F:transcription coactivator activity"/>
    <property type="evidence" value="ECO:0000318"/>
    <property type="project" value="GO_Central"/>
</dbReference>
<dbReference type="GO" id="GO:0045294">
    <property type="term" value="F:alpha-catenin binding"/>
    <property type="evidence" value="ECO:0000318"/>
    <property type="project" value="GO_Central"/>
</dbReference>
<dbReference type="SUPFAM" id="SSF48371">
    <property type="entry name" value="ARM repeat"/>
    <property type="match status" value="1"/>
</dbReference>
<dbReference type="GeneID" id="6752048"/>
<dbReference type="GO" id="GO:0060070">
    <property type="term" value="P:canonical Wnt signaling pathway"/>
    <property type="evidence" value="ECO:0000318"/>
    <property type="project" value="GO_Central"/>
</dbReference>
<proteinExistence type="predicted"/>
<feature type="region of interest" description="Disordered" evidence="2">
    <location>
        <begin position="1"/>
        <end position="35"/>
    </location>
</feature>
<dbReference type="RefSeq" id="XP_002110303.1">
    <property type="nucleotide sequence ID" value="XM_002110267.1"/>
</dbReference>
<dbReference type="SMART" id="SM00185">
    <property type="entry name" value="ARM"/>
    <property type="match status" value="10"/>
</dbReference>
<dbReference type="AlphaFoldDB" id="B3RR98"/>
<dbReference type="CTD" id="6752048"/>
<dbReference type="PhylomeDB" id="B3RR98"/>
<accession>B3RR98</accession>
<dbReference type="OrthoDB" id="195736at2759"/>
<dbReference type="PRINTS" id="PR01869">
    <property type="entry name" value="BCATNINFAMLY"/>
</dbReference>
<evidence type="ECO:0008006" key="5">
    <source>
        <dbReference type="Google" id="ProtNLM"/>
    </source>
</evidence>
<evidence type="ECO:0000256" key="1">
    <source>
        <dbReference type="PROSITE-ProRule" id="PRU00259"/>
    </source>
</evidence>
<feature type="repeat" description="ARM" evidence="1">
    <location>
        <begin position="319"/>
        <end position="361"/>
    </location>
</feature>
<dbReference type="InParanoid" id="B3RR98"/>
<dbReference type="GO" id="GO:0045296">
    <property type="term" value="F:cadherin binding"/>
    <property type="evidence" value="ECO:0000318"/>
    <property type="project" value="GO_Central"/>
</dbReference>
<evidence type="ECO:0000313" key="4">
    <source>
        <dbReference type="Proteomes" id="UP000009022"/>
    </source>
</evidence>
<dbReference type="FunFam" id="1.25.10.10:FF:001270">
    <property type="entry name" value="Armadillo segment polarity protein"/>
    <property type="match status" value="1"/>
</dbReference>
<dbReference type="GO" id="GO:0005912">
    <property type="term" value="C:adherens junction"/>
    <property type="evidence" value="ECO:0000318"/>
    <property type="project" value="GO_Central"/>
</dbReference>
<dbReference type="InterPro" id="IPR000225">
    <property type="entry name" value="Armadillo"/>
</dbReference>